<dbReference type="PANTHER" id="PTHR10794">
    <property type="entry name" value="ABHYDROLASE DOMAIN-CONTAINING PROTEIN"/>
    <property type="match status" value="1"/>
</dbReference>
<dbReference type="InterPro" id="IPR050960">
    <property type="entry name" value="AB_hydrolase_4_sf"/>
</dbReference>
<evidence type="ECO:0000256" key="1">
    <source>
        <dbReference type="ARBA" id="ARBA00010884"/>
    </source>
</evidence>
<dbReference type="Pfam" id="PF00561">
    <property type="entry name" value="Abhydrolase_1"/>
    <property type="match status" value="1"/>
</dbReference>
<dbReference type="InterPro" id="IPR012020">
    <property type="entry name" value="ABHD4"/>
</dbReference>
<dbReference type="EMBL" id="LAZR01000008">
    <property type="protein sequence ID" value="KKO08989.1"/>
    <property type="molecule type" value="Genomic_DNA"/>
</dbReference>
<accession>A0A0F9YVS8</accession>
<sequence>MTELSTAAVSPVAPWWLPGGHLQTIWRKLAAAPSLIRQRQRIELADGDFIDVDHLHAGGSDVAGADRPLVFLLHGLAGCSASPYILAMQHTLHGAGYDSVAMNLRGCSGDHNRLAIAYHSGCSGDVEEVMAALMARQQRPLVVIGYSLGANVLVKWLSETRFKNQLCAAVSVSNPFSLDLCCAQMKTGMAYWYGRYFLRRLRTDLQCKRDAFVRQGRDDQVQAINRLGALDGLQTLWDFDDAVTAPLHGFAGAEDYYQRCSSRRFIADTPVPTLVVHSHNDPIIPLHALPTRDQTPAHVSWEILPSGGHVGFAMKGHNAWLEHRILRFIEQAQLS</sequence>
<evidence type="ECO:0000259" key="2">
    <source>
        <dbReference type="Pfam" id="PF00561"/>
    </source>
</evidence>
<dbReference type="PANTHER" id="PTHR10794:SF94">
    <property type="entry name" value="ESTERASE YHET-RELATED"/>
    <property type="match status" value="1"/>
</dbReference>
<dbReference type="AlphaFoldDB" id="A0A0F9YVS8"/>
<comment type="caution">
    <text evidence="3">The sequence shown here is derived from an EMBL/GenBank/DDBJ whole genome shotgun (WGS) entry which is preliminary data.</text>
</comment>
<proteinExistence type="inferred from homology"/>
<dbReference type="PIRSF" id="PIRSF005211">
    <property type="entry name" value="Ab_hydro_YheT"/>
    <property type="match status" value="1"/>
</dbReference>
<dbReference type="Gene3D" id="3.40.50.1820">
    <property type="entry name" value="alpha/beta hydrolase"/>
    <property type="match status" value="1"/>
</dbReference>
<dbReference type="GO" id="GO:0034338">
    <property type="term" value="F:short-chain carboxylesterase activity"/>
    <property type="evidence" value="ECO:0007669"/>
    <property type="project" value="TreeGrafter"/>
</dbReference>
<evidence type="ECO:0000313" key="3">
    <source>
        <dbReference type="EMBL" id="KKO08989.1"/>
    </source>
</evidence>
<comment type="similarity">
    <text evidence="1">Belongs to the AB hydrolase superfamily. AB hydrolase 4 family.</text>
</comment>
<dbReference type="InterPro" id="IPR029058">
    <property type="entry name" value="AB_hydrolase_fold"/>
</dbReference>
<gene>
    <name evidence="3" type="ORF">LCGC14_0041080</name>
</gene>
<protein>
    <recommendedName>
        <fullName evidence="2">AB hydrolase-1 domain-containing protein</fullName>
    </recommendedName>
</protein>
<dbReference type="InterPro" id="IPR000073">
    <property type="entry name" value="AB_hydrolase_1"/>
</dbReference>
<feature type="domain" description="AB hydrolase-1" evidence="2">
    <location>
        <begin position="68"/>
        <end position="312"/>
    </location>
</feature>
<organism evidence="3">
    <name type="scientific">marine sediment metagenome</name>
    <dbReference type="NCBI Taxonomy" id="412755"/>
    <lineage>
        <taxon>unclassified sequences</taxon>
        <taxon>metagenomes</taxon>
        <taxon>ecological metagenomes</taxon>
    </lineage>
</organism>
<dbReference type="SUPFAM" id="SSF53474">
    <property type="entry name" value="alpha/beta-Hydrolases"/>
    <property type="match status" value="1"/>
</dbReference>
<dbReference type="GO" id="GO:0047372">
    <property type="term" value="F:monoacylglycerol lipase activity"/>
    <property type="evidence" value="ECO:0007669"/>
    <property type="project" value="TreeGrafter"/>
</dbReference>
<name>A0A0F9YVS8_9ZZZZ</name>
<reference evidence="3" key="1">
    <citation type="journal article" date="2015" name="Nature">
        <title>Complex archaea that bridge the gap between prokaryotes and eukaryotes.</title>
        <authorList>
            <person name="Spang A."/>
            <person name="Saw J.H."/>
            <person name="Jorgensen S.L."/>
            <person name="Zaremba-Niedzwiedzka K."/>
            <person name="Martijn J."/>
            <person name="Lind A.E."/>
            <person name="van Eijk R."/>
            <person name="Schleper C."/>
            <person name="Guy L."/>
            <person name="Ettema T.J."/>
        </authorList>
    </citation>
    <scope>NUCLEOTIDE SEQUENCE</scope>
</reference>